<proteinExistence type="predicted"/>
<dbReference type="EMBL" id="MU275877">
    <property type="protein sequence ID" value="KAI0049110.1"/>
    <property type="molecule type" value="Genomic_DNA"/>
</dbReference>
<reference evidence="1" key="1">
    <citation type="submission" date="2021-02" db="EMBL/GenBank/DDBJ databases">
        <authorList>
            <consortium name="DOE Joint Genome Institute"/>
            <person name="Ahrendt S."/>
            <person name="Looney B.P."/>
            <person name="Miyauchi S."/>
            <person name="Morin E."/>
            <person name="Drula E."/>
            <person name="Courty P.E."/>
            <person name="Chicoki N."/>
            <person name="Fauchery L."/>
            <person name="Kohler A."/>
            <person name="Kuo A."/>
            <person name="Labutti K."/>
            <person name="Pangilinan J."/>
            <person name="Lipzen A."/>
            <person name="Riley R."/>
            <person name="Andreopoulos W."/>
            <person name="He G."/>
            <person name="Johnson J."/>
            <person name="Barry K.W."/>
            <person name="Grigoriev I.V."/>
            <person name="Nagy L."/>
            <person name="Hibbett D."/>
            <person name="Henrissat B."/>
            <person name="Matheny P.B."/>
            <person name="Labbe J."/>
            <person name="Martin F."/>
        </authorList>
    </citation>
    <scope>NUCLEOTIDE SEQUENCE</scope>
    <source>
        <strain evidence="1">FP105234-sp</strain>
    </source>
</reference>
<organism evidence="1 2">
    <name type="scientific">Auriscalpium vulgare</name>
    <dbReference type="NCBI Taxonomy" id="40419"/>
    <lineage>
        <taxon>Eukaryota</taxon>
        <taxon>Fungi</taxon>
        <taxon>Dikarya</taxon>
        <taxon>Basidiomycota</taxon>
        <taxon>Agaricomycotina</taxon>
        <taxon>Agaricomycetes</taxon>
        <taxon>Russulales</taxon>
        <taxon>Auriscalpiaceae</taxon>
        <taxon>Auriscalpium</taxon>
    </lineage>
</organism>
<dbReference type="Proteomes" id="UP000814033">
    <property type="component" value="Unassembled WGS sequence"/>
</dbReference>
<name>A0ACB8RZR0_9AGAM</name>
<comment type="caution">
    <text evidence="1">The sequence shown here is derived from an EMBL/GenBank/DDBJ whole genome shotgun (WGS) entry which is preliminary data.</text>
</comment>
<evidence type="ECO:0000313" key="2">
    <source>
        <dbReference type="Proteomes" id="UP000814033"/>
    </source>
</evidence>
<gene>
    <name evidence="1" type="ORF">FA95DRAFT_1557220</name>
</gene>
<evidence type="ECO:0000313" key="1">
    <source>
        <dbReference type="EMBL" id="KAI0049110.1"/>
    </source>
</evidence>
<keyword evidence="2" id="KW-1185">Reference proteome</keyword>
<reference evidence="1" key="2">
    <citation type="journal article" date="2022" name="New Phytol.">
        <title>Evolutionary transition to the ectomycorrhizal habit in the genomes of a hyperdiverse lineage of mushroom-forming fungi.</title>
        <authorList>
            <person name="Looney B."/>
            <person name="Miyauchi S."/>
            <person name="Morin E."/>
            <person name="Drula E."/>
            <person name="Courty P.E."/>
            <person name="Kohler A."/>
            <person name="Kuo A."/>
            <person name="LaButti K."/>
            <person name="Pangilinan J."/>
            <person name="Lipzen A."/>
            <person name="Riley R."/>
            <person name="Andreopoulos W."/>
            <person name="He G."/>
            <person name="Johnson J."/>
            <person name="Nolan M."/>
            <person name="Tritt A."/>
            <person name="Barry K.W."/>
            <person name="Grigoriev I.V."/>
            <person name="Nagy L.G."/>
            <person name="Hibbett D."/>
            <person name="Henrissat B."/>
            <person name="Matheny P.B."/>
            <person name="Labbe J."/>
            <person name="Martin F.M."/>
        </authorList>
    </citation>
    <scope>NUCLEOTIDE SEQUENCE</scope>
    <source>
        <strain evidence="1">FP105234-sp</strain>
    </source>
</reference>
<accession>A0ACB8RZR0</accession>
<sequence length="367" mass="42193">MAAAPLEVQLMVVRWVYRLSQHADIDCATLCACARVCKAWTSTAQRLLLRRLRFDIWFTNYNTRRAILLIRTLRDHPLLATHILSVKFEITRWDIIDLDNPYMALLELCPHIACIYFHCFHVRRGFWTSGEVAGRLHTLALRPAVLRLNSDEEVISDIAHIWPSARVLHLRVWPRTASGDDPILPIRDTSSIEALSVNSDNMHRVLPPEAHFPALRDLELVGPTWESDDLRRRLFGSDILLRVRTLTIKGPAPFPPAEVLERLAHLESLAFDELPEGEEDISLPHALLHVGYHIRDIQIHSYEHAKSARSLVEALRALPNLQRVSATYLSSPHHLAMLDEVCRDRGVELEMYENVEHIWGPQHIDWI</sequence>
<protein>
    <submittedName>
        <fullName evidence="1">Uncharacterized protein</fullName>
    </submittedName>
</protein>